<feature type="compositionally biased region" description="Basic and acidic residues" evidence="1">
    <location>
        <begin position="105"/>
        <end position="115"/>
    </location>
</feature>
<evidence type="ECO:0000313" key="2">
    <source>
        <dbReference type="EMBL" id="KAF6845069.1"/>
    </source>
</evidence>
<name>A0A8H6U8X5_9PEZI</name>
<protein>
    <submittedName>
        <fullName evidence="2">Uncharacterized protein</fullName>
    </submittedName>
</protein>
<keyword evidence="3" id="KW-1185">Reference proteome</keyword>
<proteinExistence type="predicted"/>
<accession>A0A8H6U8X5</accession>
<dbReference type="EMBL" id="WIGM01000006">
    <property type="protein sequence ID" value="KAF6845069.1"/>
    <property type="molecule type" value="Genomic_DNA"/>
</dbReference>
<evidence type="ECO:0000313" key="3">
    <source>
        <dbReference type="Proteomes" id="UP000639643"/>
    </source>
</evidence>
<dbReference type="Proteomes" id="UP000639643">
    <property type="component" value="Unassembled WGS sequence"/>
</dbReference>
<organism evidence="2 3">
    <name type="scientific">Colletotrichum musicola</name>
    <dbReference type="NCBI Taxonomy" id="2175873"/>
    <lineage>
        <taxon>Eukaryota</taxon>
        <taxon>Fungi</taxon>
        <taxon>Dikarya</taxon>
        <taxon>Ascomycota</taxon>
        <taxon>Pezizomycotina</taxon>
        <taxon>Sordariomycetes</taxon>
        <taxon>Hypocreomycetidae</taxon>
        <taxon>Glomerellales</taxon>
        <taxon>Glomerellaceae</taxon>
        <taxon>Colletotrichum</taxon>
        <taxon>Colletotrichum orchidearum species complex</taxon>
    </lineage>
</organism>
<comment type="caution">
    <text evidence="2">The sequence shown here is derived from an EMBL/GenBank/DDBJ whole genome shotgun (WGS) entry which is preliminary data.</text>
</comment>
<reference evidence="2" key="1">
    <citation type="journal article" date="2020" name="Phytopathology">
        <title>Genome Sequence Resources of Colletotrichum truncatum, C. plurivorum, C. musicola, and C. sojae: Four Species Pathogenic to Soybean (Glycine max).</title>
        <authorList>
            <person name="Rogerio F."/>
            <person name="Boufleur T.R."/>
            <person name="Ciampi-Guillardi M."/>
            <person name="Sukno S.A."/>
            <person name="Thon M.R."/>
            <person name="Massola Junior N.S."/>
            <person name="Baroncelli R."/>
        </authorList>
    </citation>
    <scope>NUCLEOTIDE SEQUENCE</scope>
    <source>
        <strain evidence="2">LFN0074</strain>
    </source>
</reference>
<sequence length="250" mass="26776">MGDDADDVFLPRPPIPPKGCLDSIRIFLPSAGRVDRLGPEVSERVQTAVPLGAGCGSWRDPFSPTCHSWKLTPTYWFQNAPTDPKAPTCPSSRLVVNAGTPSGRLVDRRERRSDPVEFEAGSSSEAQKLVPNANDPSQRGGSREPDGGIRAGAWTPAGRDWLIVHPVRSIVVYRAGSNKPDAFATIDPLSQAATTDGRRSELGKLLDASRGVACTDILNSSLGTRSQTGLEEGYVVLFGPGCNTAQHTTW</sequence>
<gene>
    <name evidence="2" type="ORF">CMUS01_00458</name>
</gene>
<evidence type="ECO:0000256" key="1">
    <source>
        <dbReference type="SAM" id="MobiDB-lite"/>
    </source>
</evidence>
<feature type="region of interest" description="Disordered" evidence="1">
    <location>
        <begin position="86"/>
        <end position="152"/>
    </location>
</feature>
<dbReference type="AlphaFoldDB" id="A0A8H6U8X5"/>